<dbReference type="PANTHER" id="PTHR34847">
    <property type="entry name" value="NODULATION PROTEIN U"/>
    <property type="match status" value="1"/>
</dbReference>
<dbReference type="Proteomes" id="UP001232992">
    <property type="component" value="Unassembled WGS sequence"/>
</dbReference>
<name>A0ABT7C1M6_9CYAN</name>
<dbReference type="RefSeq" id="WP_283759251.1">
    <property type="nucleotide sequence ID" value="NZ_JAQOSQ010000017.1"/>
</dbReference>
<dbReference type="InterPro" id="IPR043129">
    <property type="entry name" value="ATPase_NBD"/>
</dbReference>
<dbReference type="InterPro" id="IPR051338">
    <property type="entry name" value="NodU/CmcH_Carbamoyltrnsfr"/>
</dbReference>
<dbReference type="Gene3D" id="3.30.420.40">
    <property type="match status" value="2"/>
</dbReference>
<dbReference type="EMBL" id="JAQOSQ010000017">
    <property type="protein sequence ID" value="MDJ1184596.1"/>
    <property type="molecule type" value="Genomic_DNA"/>
</dbReference>
<proteinExistence type="inferred from homology"/>
<comment type="similarity">
    <text evidence="1">Belongs to the NodU/CmcH family.</text>
</comment>
<evidence type="ECO:0000259" key="3">
    <source>
        <dbReference type="Pfam" id="PF16861"/>
    </source>
</evidence>
<dbReference type="CDD" id="cd24098">
    <property type="entry name" value="ASKHA_NBD_TobZ_N"/>
    <property type="match status" value="1"/>
</dbReference>
<dbReference type="PANTHER" id="PTHR34847:SF1">
    <property type="entry name" value="NODULATION PROTEIN U"/>
    <property type="match status" value="1"/>
</dbReference>
<dbReference type="InterPro" id="IPR031730">
    <property type="entry name" value="Carbam_trans_C"/>
</dbReference>
<feature type="domain" description="Carbamoyltransferase" evidence="2">
    <location>
        <begin position="2"/>
        <end position="347"/>
    </location>
</feature>
<dbReference type="Pfam" id="PF02543">
    <property type="entry name" value="Carbam_trans_N"/>
    <property type="match status" value="1"/>
</dbReference>
<gene>
    <name evidence="4" type="ORF">PMH09_15525</name>
</gene>
<dbReference type="InterPro" id="IPR003696">
    <property type="entry name" value="Carbtransf_dom"/>
</dbReference>
<protein>
    <submittedName>
        <fullName evidence="4">Carbamoyltransferase</fullName>
    </submittedName>
</protein>
<evidence type="ECO:0000259" key="2">
    <source>
        <dbReference type="Pfam" id="PF02543"/>
    </source>
</evidence>
<accession>A0ABT7C1M6</accession>
<evidence type="ECO:0000256" key="1">
    <source>
        <dbReference type="ARBA" id="ARBA00006129"/>
    </source>
</evidence>
<evidence type="ECO:0000313" key="4">
    <source>
        <dbReference type="EMBL" id="MDJ1184596.1"/>
    </source>
</evidence>
<reference evidence="4 5" key="1">
    <citation type="submission" date="2023-01" db="EMBL/GenBank/DDBJ databases">
        <title>Novel diversity within Roseofilum (Cyanobacteria; Desertifilaceae) from marine benthic mats with descriptions of four novel species.</title>
        <authorList>
            <person name="Wang Y."/>
            <person name="Berthold D.E."/>
            <person name="Hu J."/>
            <person name="Lefler F.W."/>
            <person name="Laughinghouse H.D. IV."/>
        </authorList>
    </citation>
    <scope>NUCLEOTIDE SEQUENCE [LARGE SCALE GENOMIC DNA]</scope>
    <source>
        <strain evidence="4 5">BLCC-M143</strain>
    </source>
</reference>
<sequence length="644" mass="72772">MKILGISAFYHDSAAAIVCDGEIVAAAQEERFSRKKHDPRFPKNAIAYCLEAAQTTIPELDRIVFYDKPLLKFERLLETYLGYAPQGFRSFLAAMPVWLKEKLYLKNLLRTELSALGECTKADLPKLMFTEHHQSHAASAFFPSPFERAAVLCLDGVGEWATTTAWLGEGNQLTPQWQIDFPHSLGLLYSAFTYYTGFKVNSGEYKLMGLAPYGEPKYIDLIMSNLIDVKDDGTFRLNMDYFNYATGLTMTNAKFDKLFGAPRREPETPISQREMDIARSIQWVTEEVVLRLANTVKTELNVENLCLAGGVALNCVANGRILRESGFKEVWVQPAAGDAGGALGAALSAWYEYYGNPRSRENDKQPLVFSSAKETPVTATAVATLTPEKIAAPVRDQMRGSYLGPKFSDAEIKDYFDLVKAPYLRLDDAELMPRLAQILADENVVGWFQGRMEFGPRALGGRSIIGDPRSPKMQSVMNLKIKYRESFRPFAPSVLAERVSDYFEQYSPSPYMLMVAPVKESMRIPMTKEQEQLFGIEKLNIPRSQVPAITHVDYSARIQTVHRETNPRYHDLISHFNELTGCGIVVNTSFNVRGEPIVCTPEDAYRCFMRTEMDYLVVDNFLLAKTEQPEWAKDESWKTEFELD</sequence>
<evidence type="ECO:0000313" key="5">
    <source>
        <dbReference type="Proteomes" id="UP001232992"/>
    </source>
</evidence>
<dbReference type="SUPFAM" id="SSF53067">
    <property type="entry name" value="Actin-like ATPase domain"/>
    <property type="match status" value="1"/>
</dbReference>
<organism evidence="4 5">
    <name type="scientific">Roseofilum casamattae BLCC-M143</name>
    <dbReference type="NCBI Taxonomy" id="3022442"/>
    <lineage>
        <taxon>Bacteria</taxon>
        <taxon>Bacillati</taxon>
        <taxon>Cyanobacteriota</taxon>
        <taxon>Cyanophyceae</taxon>
        <taxon>Desertifilales</taxon>
        <taxon>Desertifilaceae</taxon>
        <taxon>Roseofilum</taxon>
        <taxon>Roseofilum casamattae</taxon>
    </lineage>
</organism>
<dbReference type="InterPro" id="IPR038152">
    <property type="entry name" value="Carbam_trans_C_sf"/>
</dbReference>
<dbReference type="Pfam" id="PF16861">
    <property type="entry name" value="Carbam_trans_C"/>
    <property type="match status" value="1"/>
</dbReference>
<dbReference type="Gene3D" id="3.90.870.20">
    <property type="entry name" value="Carbamoyltransferase, C-terminal domain"/>
    <property type="match status" value="1"/>
</dbReference>
<feature type="domain" description="Carbamoyltransferase C-terminal" evidence="3">
    <location>
        <begin position="436"/>
        <end position="625"/>
    </location>
</feature>
<comment type="caution">
    <text evidence="4">The sequence shown here is derived from an EMBL/GenBank/DDBJ whole genome shotgun (WGS) entry which is preliminary data.</text>
</comment>
<keyword evidence="5" id="KW-1185">Reference proteome</keyword>